<dbReference type="InterPro" id="IPR008984">
    <property type="entry name" value="SMAD_FHA_dom_sf"/>
</dbReference>
<dbReference type="CDD" id="cd00060">
    <property type="entry name" value="FHA"/>
    <property type="match status" value="1"/>
</dbReference>
<reference evidence="2" key="1">
    <citation type="submission" date="2018-05" db="EMBL/GenBank/DDBJ databases">
        <authorList>
            <person name="Lanie J.A."/>
            <person name="Ng W.-L."/>
            <person name="Kazmierczak K.M."/>
            <person name="Andrzejewski T.M."/>
            <person name="Davidsen T.M."/>
            <person name="Wayne K.J."/>
            <person name="Tettelin H."/>
            <person name="Glass J.I."/>
            <person name="Rusch D."/>
            <person name="Podicherti R."/>
            <person name="Tsui H.-C.T."/>
            <person name="Winkler M.E."/>
        </authorList>
    </citation>
    <scope>NUCLEOTIDE SEQUENCE</scope>
</reference>
<sequence length="190" mass="20224">MQGSCQSCADPILPDDAAKLRAELGMAEAAPPEVEAPVIENTPKEVPDSVDCPGCGIPLMGEELDQWWTGSCAYCGEENSNQTPELVAPRQEAEVEARQEAEVKAASVELIVNIGPMCGTSISIPAGIVGRDILSAALADPWYHDHLARVSAEHFEITYRGLHPNGYMVTDLGSSNGTFIDSKRISGTQA</sequence>
<dbReference type="InterPro" id="IPR000253">
    <property type="entry name" value="FHA_dom"/>
</dbReference>
<feature type="non-terminal residue" evidence="2">
    <location>
        <position position="190"/>
    </location>
</feature>
<dbReference type="PROSITE" id="PS50006">
    <property type="entry name" value="FHA_DOMAIN"/>
    <property type="match status" value="1"/>
</dbReference>
<dbReference type="Gene3D" id="2.60.200.20">
    <property type="match status" value="1"/>
</dbReference>
<dbReference type="AlphaFoldDB" id="A0A382AF16"/>
<gene>
    <name evidence="2" type="ORF">METZ01_LOCUS152735</name>
</gene>
<proteinExistence type="predicted"/>
<feature type="domain" description="FHA" evidence="1">
    <location>
        <begin position="127"/>
        <end position="185"/>
    </location>
</feature>
<dbReference type="Pfam" id="PF00498">
    <property type="entry name" value="FHA"/>
    <property type="match status" value="1"/>
</dbReference>
<evidence type="ECO:0000259" key="1">
    <source>
        <dbReference type="PROSITE" id="PS50006"/>
    </source>
</evidence>
<dbReference type="EMBL" id="UINC01025036">
    <property type="protein sequence ID" value="SVA99881.1"/>
    <property type="molecule type" value="Genomic_DNA"/>
</dbReference>
<name>A0A382AF16_9ZZZZ</name>
<accession>A0A382AF16</accession>
<evidence type="ECO:0000313" key="2">
    <source>
        <dbReference type="EMBL" id="SVA99881.1"/>
    </source>
</evidence>
<protein>
    <recommendedName>
        <fullName evidence="1">FHA domain-containing protein</fullName>
    </recommendedName>
</protein>
<organism evidence="2">
    <name type="scientific">marine metagenome</name>
    <dbReference type="NCBI Taxonomy" id="408172"/>
    <lineage>
        <taxon>unclassified sequences</taxon>
        <taxon>metagenomes</taxon>
        <taxon>ecological metagenomes</taxon>
    </lineage>
</organism>
<dbReference type="SUPFAM" id="SSF49879">
    <property type="entry name" value="SMAD/FHA domain"/>
    <property type="match status" value="1"/>
</dbReference>